<keyword evidence="4" id="KW-0540">Nuclease</keyword>
<dbReference type="PANTHER" id="PTHR37984">
    <property type="entry name" value="PROTEIN CBG26694"/>
    <property type="match status" value="1"/>
</dbReference>
<dbReference type="CDD" id="cd01647">
    <property type="entry name" value="RT_LTR"/>
    <property type="match status" value="1"/>
</dbReference>
<feature type="region of interest" description="Disordered" evidence="8">
    <location>
        <begin position="805"/>
        <end position="860"/>
    </location>
</feature>
<dbReference type="PANTHER" id="PTHR37984:SF5">
    <property type="entry name" value="PROTEIN NYNRIN-LIKE"/>
    <property type="match status" value="1"/>
</dbReference>
<dbReference type="InterPro" id="IPR043128">
    <property type="entry name" value="Rev_trsase/Diguanyl_cyclase"/>
</dbReference>
<dbReference type="InterPro" id="IPR050951">
    <property type="entry name" value="Retrovirus_Pol_polyprotein"/>
</dbReference>
<dbReference type="FunFam" id="3.30.70.270:FF:000045">
    <property type="entry name" value="Transposon Tf2-7 polyprotein"/>
    <property type="match status" value="1"/>
</dbReference>
<dbReference type="InterPro" id="IPR043502">
    <property type="entry name" value="DNA/RNA_pol_sf"/>
</dbReference>
<comment type="caution">
    <text evidence="10">The sequence shown here is derived from an EMBL/GenBank/DDBJ whole genome shotgun (WGS) entry which is preliminary data.</text>
</comment>
<evidence type="ECO:0000256" key="7">
    <source>
        <dbReference type="ARBA" id="ARBA00022918"/>
    </source>
</evidence>
<evidence type="ECO:0000256" key="6">
    <source>
        <dbReference type="ARBA" id="ARBA00022801"/>
    </source>
</evidence>
<dbReference type="Pfam" id="PF17917">
    <property type="entry name" value="RT_RNaseH"/>
    <property type="match status" value="1"/>
</dbReference>
<dbReference type="GO" id="GO:0003964">
    <property type="term" value="F:RNA-directed DNA polymerase activity"/>
    <property type="evidence" value="ECO:0007669"/>
    <property type="project" value="UniProtKB-KW"/>
</dbReference>
<dbReference type="Gene3D" id="3.30.70.270">
    <property type="match status" value="2"/>
</dbReference>
<feature type="compositionally biased region" description="Polar residues" evidence="8">
    <location>
        <begin position="808"/>
        <end position="821"/>
    </location>
</feature>
<evidence type="ECO:0000256" key="5">
    <source>
        <dbReference type="ARBA" id="ARBA00022759"/>
    </source>
</evidence>
<dbReference type="VEuPathDB" id="FungiDB:PC110_g22391"/>
<reference evidence="10" key="1">
    <citation type="submission" date="2018-10" db="EMBL/GenBank/DDBJ databases">
        <title>Effector identification in a new, highly contiguous assembly of the strawberry crown rot pathogen Phytophthora cactorum.</title>
        <authorList>
            <person name="Armitage A.D."/>
            <person name="Nellist C.F."/>
            <person name="Bates H."/>
            <person name="Vickerstaff R.J."/>
            <person name="Harrison R.J."/>
        </authorList>
    </citation>
    <scope>NUCLEOTIDE SEQUENCE</scope>
    <source>
        <strain evidence="10">4032</strain>
    </source>
</reference>
<evidence type="ECO:0000256" key="4">
    <source>
        <dbReference type="ARBA" id="ARBA00022722"/>
    </source>
</evidence>
<name>A0A8T1ACN1_9STRA</name>
<evidence type="ECO:0000256" key="3">
    <source>
        <dbReference type="ARBA" id="ARBA00022695"/>
    </source>
</evidence>
<dbReference type="EC" id="2.7.7.49" evidence="1"/>
<dbReference type="InterPro" id="IPR000477">
    <property type="entry name" value="RT_dom"/>
</dbReference>
<dbReference type="Gene3D" id="3.10.10.10">
    <property type="entry name" value="HIV Type 1 Reverse Transcriptase, subunit A, domain 1"/>
    <property type="match status" value="1"/>
</dbReference>
<dbReference type="EMBL" id="RCMI01002307">
    <property type="protein sequence ID" value="KAG2877381.1"/>
    <property type="molecule type" value="Genomic_DNA"/>
</dbReference>
<evidence type="ECO:0000256" key="2">
    <source>
        <dbReference type="ARBA" id="ARBA00022679"/>
    </source>
</evidence>
<dbReference type="AlphaFoldDB" id="A0A8T1ACN1"/>
<evidence type="ECO:0000256" key="8">
    <source>
        <dbReference type="SAM" id="MobiDB-lite"/>
    </source>
</evidence>
<evidence type="ECO:0000256" key="1">
    <source>
        <dbReference type="ARBA" id="ARBA00012493"/>
    </source>
</evidence>
<organism evidence="10 11">
    <name type="scientific">Phytophthora cactorum</name>
    <dbReference type="NCBI Taxonomy" id="29920"/>
    <lineage>
        <taxon>Eukaryota</taxon>
        <taxon>Sar</taxon>
        <taxon>Stramenopiles</taxon>
        <taxon>Oomycota</taxon>
        <taxon>Peronosporomycetes</taxon>
        <taxon>Peronosporales</taxon>
        <taxon>Peronosporaceae</taxon>
        <taxon>Phytophthora</taxon>
    </lineage>
</organism>
<sequence length="871" mass="96360">MKTLDDEELKIADEAPEVYSVNARKASKPWRRPGLREVSGGDATENEEGVVPEGKHVICNVGGVLALSDGFIDCCPSEMLADTGAIASLVAKRVLKRLGRASEPLRPYTGSMDSVSGHEIRVSGVIDLPVTLETLERTLPFVVADHLFVDAILAADSLRAFSAVIDLEEQKMTLKGTGDVIPLGATRVEETYAASVYSSVRLKPGLQALVRSIVRATVRNHSVVLVEVEVCNASTEEIEIKAGAYVAAVTIVRKSAFTVNVPGRDGTSRDISAVLSAINGNASAKVGTVEAEMADAMNNAGGGDFEVDFQDSSLKAEQRRLFATMLKGMRDLFVETSKKPGSTELLKFSIDTGTHLPIEQPPYRVSKAEGDVMESEIQEYLDLGLIRPSTTPWASLVLMIRKPAGGIRFCIDYRKLNAVTVKDSYPMPVIDDILDVLGNAKLFSTMDIASGYWNVPMDPDSAEKTGFTSKFGLYEWLVMPFGLCNAVPAFERVMKNVLVDLKWRICLVYLDDCVVFSDDFPTHLNRVRQDLERFRAVGFKLKMKKCHWGRDQVAFLGHIVTPTGILPNPEKAKAVMNIERPHDLHTVRAFLGLTSYFRRYILGFAAIAAPLERLKQKTVAFRWNDDCEVAFRQLQRALVKPPILVYPNFKKRFKLYVDSSHLAVGACLMQEVDKRDRAISNASKMLVGSQRKWVNKTSGTTEIECWGIVWATRKFRCYLDNAEFDLFTDHQALTWSFGENTRISNAKLARWVVELSQLRFKVHHRPGTSMGHADGLSRLYHRPGASVVGAMRMSDLLNADENGASIRDGTQTQGGMTNRNATDIPVAVGKPNVTPKQEEDLQGRTQEADSSPIDAFGLDYDKFVAEQERVP</sequence>
<keyword evidence="3" id="KW-0548">Nucleotidyltransferase</keyword>
<dbReference type="PROSITE" id="PS50878">
    <property type="entry name" value="RT_POL"/>
    <property type="match status" value="1"/>
</dbReference>
<dbReference type="CDD" id="cd00303">
    <property type="entry name" value="retropepsin_like"/>
    <property type="match status" value="1"/>
</dbReference>
<dbReference type="SUPFAM" id="SSF50630">
    <property type="entry name" value="Acid proteases"/>
    <property type="match status" value="1"/>
</dbReference>
<keyword evidence="2" id="KW-0808">Transferase</keyword>
<dbReference type="Gene3D" id="2.40.70.10">
    <property type="entry name" value="Acid Proteases"/>
    <property type="match status" value="1"/>
</dbReference>
<dbReference type="SUPFAM" id="SSF56672">
    <property type="entry name" value="DNA/RNA polymerases"/>
    <property type="match status" value="1"/>
</dbReference>
<dbReference type="VEuPathDB" id="FungiDB:PC110_g21181"/>
<evidence type="ECO:0000259" key="9">
    <source>
        <dbReference type="PROSITE" id="PS50878"/>
    </source>
</evidence>
<evidence type="ECO:0000313" key="11">
    <source>
        <dbReference type="Proteomes" id="UP000774804"/>
    </source>
</evidence>
<accession>A0A8T1ACN1</accession>
<keyword evidence="7" id="KW-0695">RNA-directed DNA polymerase</keyword>
<feature type="domain" description="Reverse transcriptase" evidence="9">
    <location>
        <begin position="381"/>
        <end position="560"/>
    </location>
</feature>
<evidence type="ECO:0000313" key="10">
    <source>
        <dbReference type="EMBL" id="KAG2877381.1"/>
    </source>
</evidence>
<gene>
    <name evidence="10" type="ORF">PC115_g23381</name>
</gene>
<dbReference type="VEuPathDB" id="FungiDB:PC110_g7221"/>
<dbReference type="InterPro" id="IPR021109">
    <property type="entry name" value="Peptidase_aspartic_dom_sf"/>
</dbReference>
<protein>
    <recommendedName>
        <fullName evidence="1">RNA-directed DNA polymerase</fullName>
        <ecNumber evidence="1">2.7.7.49</ecNumber>
    </recommendedName>
</protein>
<proteinExistence type="predicted"/>
<dbReference type="GO" id="GO:0004519">
    <property type="term" value="F:endonuclease activity"/>
    <property type="evidence" value="ECO:0007669"/>
    <property type="project" value="UniProtKB-KW"/>
</dbReference>
<dbReference type="CDD" id="cd09274">
    <property type="entry name" value="RNase_HI_RT_Ty3"/>
    <property type="match status" value="1"/>
</dbReference>
<dbReference type="GO" id="GO:0016787">
    <property type="term" value="F:hydrolase activity"/>
    <property type="evidence" value="ECO:0007669"/>
    <property type="project" value="UniProtKB-KW"/>
</dbReference>
<dbReference type="InterPro" id="IPR041373">
    <property type="entry name" value="RT_RNaseH"/>
</dbReference>
<dbReference type="Proteomes" id="UP000774804">
    <property type="component" value="Unassembled WGS sequence"/>
</dbReference>
<keyword evidence="5" id="KW-0255">Endonuclease</keyword>
<dbReference type="Pfam" id="PF00078">
    <property type="entry name" value="RVT_1"/>
    <property type="match status" value="1"/>
</dbReference>
<keyword evidence="6" id="KW-0378">Hydrolase</keyword>
<feature type="region of interest" description="Disordered" evidence="8">
    <location>
        <begin position="23"/>
        <end position="48"/>
    </location>
</feature>